<evidence type="ECO:0000256" key="2">
    <source>
        <dbReference type="SAM" id="Phobius"/>
    </source>
</evidence>
<feature type="transmembrane region" description="Helical" evidence="2">
    <location>
        <begin position="701"/>
        <end position="721"/>
    </location>
</feature>
<comment type="caution">
    <text evidence="3">The sequence shown here is derived from an EMBL/GenBank/DDBJ whole genome shotgun (WGS) entry which is preliminary data.</text>
</comment>
<name>A0AAV9W0W0_9PEZI</name>
<keyword evidence="2" id="KW-1133">Transmembrane helix</keyword>
<organism evidence="3 4">
    <name type="scientific">Arthrobotrys musiformis</name>
    <dbReference type="NCBI Taxonomy" id="47236"/>
    <lineage>
        <taxon>Eukaryota</taxon>
        <taxon>Fungi</taxon>
        <taxon>Dikarya</taxon>
        <taxon>Ascomycota</taxon>
        <taxon>Pezizomycotina</taxon>
        <taxon>Orbiliomycetes</taxon>
        <taxon>Orbiliales</taxon>
        <taxon>Orbiliaceae</taxon>
        <taxon>Arthrobotrys</taxon>
    </lineage>
</organism>
<evidence type="ECO:0000313" key="4">
    <source>
        <dbReference type="Proteomes" id="UP001370758"/>
    </source>
</evidence>
<evidence type="ECO:0000313" key="3">
    <source>
        <dbReference type="EMBL" id="KAK6499023.1"/>
    </source>
</evidence>
<evidence type="ECO:0000256" key="1">
    <source>
        <dbReference type="SAM" id="MobiDB-lite"/>
    </source>
</evidence>
<feature type="compositionally biased region" description="Low complexity" evidence="1">
    <location>
        <begin position="48"/>
        <end position="72"/>
    </location>
</feature>
<dbReference type="AlphaFoldDB" id="A0AAV9W0W0"/>
<keyword evidence="2" id="KW-0472">Membrane</keyword>
<feature type="transmembrane region" description="Helical" evidence="2">
    <location>
        <begin position="733"/>
        <end position="753"/>
    </location>
</feature>
<reference evidence="3 4" key="1">
    <citation type="submission" date="2023-08" db="EMBL/GenBank/DDBJ databases">
        <authorList>
            <person name="Palmer J.M."/>
        </authorList>
    </citation>
    <scope>NUCLEOTIDE SEQUENCE [LARGE SCALE GENOMIC DNA]</scope>
    <source>
        <strain evidence="3 4">TWF481</strain>
    </source>
</reference>
<accession>A0AAV9W0W0</accession>
<feature type="compositionally biased region" description="Low complexity" evidence="1">
    <location>
        <begin position="11"/>
        <end position="38"/>
    </location>
</feature>
<dbReference type="Proteomes" id="UP001370758">
    <property type="component" value="Unassembled WGS sequence"/>
</dbReference>
<feature type="region of interest" description="Disordered" evidence="1">
    <location>
        <begin position="118"/>
        <end position="138"/>
    </location>
</feature>
<dbReference type="EMBL" id="JAVHJL010000008">
    <property type="protein sequence ID" value="KAK6499023.1"/>
    <property type="molecule type" value="Genomic_DNA"/>
</dbReference>
<proteinExistence type="predicted"/>
<keyword evidence="2" id="KW-0812">Transmembrane</keyword>
<feature type="region of interest" description="Disordered" evidence="1">
    <location>
        <begin position="1"/>
        <end position="85"/>
    </location>
</feature>
<sequence>MMDPESTVGEPPSTTHGDPPSTTDGGPPSTTDAAPPSTNDATSPSTSDATPPNTNDAAPPSTSDATPPSTGDADPPSTGHDAGSAIAAPVSTTLPVEEVIVEQLPDPLQQDNVITEAEPVSVPPEEDDEPNDEAPLPETDMLPKRIIYFDRRQIFYGEKPCDLRSRISYIEFSSYLCGVSREMKFHMKGVHLYREPGYTYASGETFRHRDYLGRAHEGPHSDRYLHHRTGGLRKLLISATEGVLHGPRTSTWRRTYVGSQADRKVRIANWIVDAHTNDNTGALPNKGYTFAGQCIGRKYYRTESTDERQFWSCGRLARRMFNGLYAPTPYDYNGQAKAWENKLENNEIERNAVVDKPEYRFLKPHRLWFLEEPHAEGELGARLWPVAQWESTIGRGKPLKYVFLSFNLDQFDLSNPVNVRSLHKIAQAGARSAGVDAYWFLMGGVQSLRELMFYAQQSFDVIRGSQKLVIALGQPVTAREGKQWSNEKLLRSWGKQIMTFPELLQSPSNTVYVYIRGKDFNTGQIISKSEVARCAWKDTYETQQLIGNYTGSPRLSRLDLATIAATCLYRQRANQCIFGQFAYISALTGLLRIRHSISAGDTSFQAFARLSFGHDSDRLLERCVCTLPLYPKQPWYDMRDAYGSSLADINPFCKVVGICDDDTVIIDGAFSASIRWKSFLSIDTTAGSPWPRRLAIKAMQYNGLAFLIACILSGLSSYLIAQPEPGAERFSPGRIALIAVGGIIFLYNFVIWLRTPKLIREAYGGMPTDIPPILFGVEGYLNNATIEKAIFGGSFGRFKWSTNGSPLCRSRVNQHGERVGVDPALEDQSIRDKIERAIYALPGEMRVFTLVDTYTMTVTLFEAVRPPVSLILCGEEGGMQRAIGCSYDWTTQTMYRETVLRVPTKCLSRMERISRFRFGTQREEWPSAPAKGTPRDSV</sequence>
<protein>
    <submittedName>
        <fullName evidence="3">Uncharacterized protein</fullName>
    </submittedName>
</protein>
<gene>
    <name evidence="3" type="ORF">TWF481_011593</name>
</gene>
<keyword evidence="4" id="KW-1185">Reference proteome</keyword>